<dbReference type="AlphaFoldDB" id="A0A9W5Y8W2"/>
<evidence type="ECO:0000313" key="2">
    <source>
        <dbReference type="Proteomes" id="UP001144256"/>
    </source>
</evidence>
<comment type="caution">
    <text evidence="1">The sequence shown here is derived from an EMBL/GenBank/DDBJ whole genome shotgun (WGS) entry which is preliminary data.</text>
</comment>
<sequence length="119" mass="13356">MDIGKKVWIIPDGFLPMESTGAFNSHEAICVLNTSSETAEIELTIYFEDRAPMRKINARCLGERTNHIRLDKIIDVEGNKIPVGVPYAIKVESSQNIVVQHSRMDTTQSEMALMTTIAY</sequence>
<evidence type="ECO:0000313" key="1">
    <source>
        <dbReference type="EMBL" id="GKX28145.1"/>
    </source>
</evidence>
<reference evidence="1" key="1">
    <citation type="submission" date="2022-06" db="EMBL/GenBank/DDBJ databases">
        <title>Vallitalea longa sp. nov., an anaerobic bacterium isolated from marine sediment.</title>
        <authorList>
            <person name="Hirano S."/>
            <person name="Terahara T."/>
            <person name="Mori K."/>
            <person name="Hamada M."/>
            <person name="Matsumoto R."/>
            <person name="Kobayashi T."/>
        </authorList>
    </citation>
    <scope>NUCLEOTIDE SEQUENCE</scope>
    <source>
        <strain evidence="1">SH18-1</strain>
    </source>
</reference>
<dbReference type="PIRSF" id="PIRSF008711">
    <property type="entry name" value="UCP008711"/>
    <property type="match status" value="1"/>
</dbReference>
<dbReference type="RefSeq" id="WP_281812148.1">
    <property type="nucleotide sequence ID" value="NZ_BRLB01000001.1"/>
</dbReference>
<name>A0A9W5Y8W2_9FIRM</name>
<gene>
    <name evidence="1" type="ORF">SH1V18_06250</name>
</gene>
<proteinExistence type="predicted"/>
<keyword evidence="2" id="KW-1185">Reference proteome</keyword>
<protein>
    <recommendedName>
        <fullName evidence="3">Sensory rhodopsin transducer</fullName>
    </recommendedName>
</protein>
<dbReference type="InterPro" id="IPR009794">
    <property type="entry name" value="ASRT"/>
</dbReference>
<dbReference type="SUPFAM" id="SSF89232">
    <property type="entry name" value="Hypothetical protein TM1070"/>
    <property type="match status" value="1"/>
</dbReference>
<dbReference type="Pfam" id="PF07100">
    <property type="entry name" value="ASRT"/>
    <property type="match status" value="1"/>
</dbReference>
<dbReference type="Gene3D" id="2.60.290.11">
    <property type="entry name" value="TM1070-like"/>
    <property type="match status" value="1"/>
</dbReference>
<dbReference type="Proteomes" id="UP001144256">
    <property type="component" value="Unassembled WGS sequence"/>
</dbReference>
<evidence type="ECO:0008006" key="3">
    <source>
        <dbReference type="Google" id="ProtNLM"/>
    </source>
</evidence>
<organism evidence="1 2">
    <name type="scientific">Vallitalea longa</name>
    <dbReference type="NCBI Taxonomy" id="2936439"/>
    <lineage>
        <taxon>Bacteria</taxon>
        <taxon>Bacillati</taxon>
        <taxon>Bacillota</taxon>
        <taxon>Clostridia</taxon>
        <taxon>Lachnospirales</taxon>
        <taxon>Vallitaleaceae</taxon>
        <taxon>Vallitalea</taxon>
    </lineage>
</organism>
<accession>A0A9W5Y8W2</accession>
<dbReference type="InterPro" id="IPR036698">
    <property type="entry name" value="TM1070-like_sf"/>
</dbReference>
<dbReference type="EMBL" id="BRLB01000001">
    <property type="protein sequence ID" value="GKX28145.1"/>
    <property type="molecule type" value="Genomic_DNA"/>
</dbReference>